<feature type="region of interest" description="Disordered" evidence="1">
    <location>
        <begin position="181"/>
        <end position="248"/>
    </location>
</feature>
<reference evidence="2 3" key="1">
    <citation type="submission" date="2020-01" db="EMBL/GenBank/DDBJ databases">
        <authorList>
            <consortium name="DOE Joint Genome Institute"/>
            <person name="Haridas S."/>
            <person name="Albert R."/>
            <person name="Binder M."/>
            <person name="Bloem J."/>
            <person name="Labutti K."/>
            <person name="Salamov A."/>
            <person name="Andreopoulos B."/>
            <person name="Baker S.E."/>
            <person name="Barry K."/>
            <person name="Bills G."/>
            <person name="Bluhm B.H."/>
            <person name="Cannon C."/>
            <person name="Castanera R."/>
            <person name="Culley D.E."/>
            <person name="Daum C."/>
            <person name="Ezra D."/>
            <person name="Gonzalez J.B."/>
            <person name="Henrissat B."/>
            <person name="Kuo A."/>
            <person name="Liang C."/>
            <person name="Lipzen A."/>
            <person name="Lutzoni F."/>
            <person name="Magnuson J."/>
            <person name="Mondo S."/>
            <person name="Nolan M."/>
            <person name="Ohm R."/>
            <person name="Pangilinan J."/>
            <person name="Park H.-J.H."/>
            <person name="Ramirez L."/>
            <person name="Alfaro M."/>
            <person name="Sun H."/>
            <person name="Tritt A."/>
            <person name="Yoshinaga Y."/>
            <person name="Zwiers L.-H.L."/>
            <person name="Turgeon B.G."/>
            <person name="Goodwin S.B."/>
            <person name="Spatafora J.W."/>
            <person name="Crous P.W."/>
            <person name="Grigoriev I.V."/>
        </authorList>
    </citation>
    <scope>NUCLEOTIDE SEQUENCE [LARGE SCALE GENOMIC DNA]</scope>
    <source>
        <strain evidence="2 3">CBS 611.86</strain>
    </source>
</reference>
<comment type="caution">
    <text evidence="2">The sequence shown here is derived from an EMBL/GenBank/DDBJ whole genome shotgun (WGS) entry which is preliminary data.</text>
</comment>
<dbReference type="EMBL" id="JAADJZ010000009">
    <property type="protein sequence ID" value="KAF2872561.1"/>
    <property type="molecule type" value="Genomic_DNA"/>
</dbReference>
<feature type="compositionally biased region" description="Low complexity" evidence="1">
    <location>
        <begin position="186"/>
        <end position="200"/>
    </location>
</feature>
<keyword evidence="3" id="KW-1185">Reference proteome</keyword>
<feature type="compositionally biased region" description="Basic and acidic residues" evidence="1">
    <location>
        <begin position="201"/>
        <end position="216"/>
    </location>
</feature>
<feature type="compositionally biased region" description="Low complexity" evidence="1">
    <location>
        <begin position="548"/>
        <end position="562"/>
    </location>
</feature>
<feature type="compositionally biased region" description="Basic and acidic residues" evidence="1">
    <location>
        <begin position="103"/>
        <end position="123"/>
    </location>
</feature>
<protein>
    <submittedName>
        <fullName evidence="2">Uncharacterized protein</fullName>
    </submittedName>
</protein>
<feature type="region of interest" description="Disordered" evidence="1">
    <location>
        <begin position="548"/>
        <end position="580"/>
    </location>
</feature>
<evidence type="ECO:0000313" key="3">
    <source>
        <dbReference type="Proteomes" id="UP000481861"/>
    </source>
</evidence>
<accession>A0A7C8MB92</accession>
<name>A0A7C8MB92_9PLEO</name>
<gene>
    <name evidence="2" type="ORF">BDV95DRAFT_389647</name>
</gene>
<sequence>MKERGDSSKKIEPLTRSRQQDSRQELVDFTARPHSPAARDIFAELDRELHETQADLLVNVHDTDELHSEHWNRESVASLNPDPDLVIDRLQPRGVVSNTDMEDSQRSTRSVETDDHWSYEERSTVPLSSEPQDDVDGSTRMSDQQPAPTRAQLESRERISAQSNAYNQAIPSFLRDPHSTYATAYGSSSRRGTTGNSFSSDDNHQPRRPTHAHESHSIQSPSPQAPPHGFDFGLTSPHLPSPSHPLKGLALLAPDKQKQILQGGKVDQALLAAHQLEMKKEGRETTDTFLSAMLSPSQLHDPDTADAHGEGIFLFGNHAGTDSMSLTAIENAARGADTKSMGTATRLGMLAKHGEERRLETMRNAIKKTFNRKVILINNVHNERVRAIYTDGGMTPEEKTAEISRQEKVTKALIDKADRETGHNNIDKLVLPPPADPDPLSGTTLVNSHRLAASQPISVPPPRRPSVLRAVSKTLGKSIKWLLAVPDDPELESYSRQAPPALVMTPMGAMMVAPQPRVTAPLSVPVPVVSVSVPAPAYSDSAVKTAPLRSSSAPIPAPSTASTHWPEQQLGMGTRAPSRAMTVPPVTAPVEAAANRDGSGKYSTRWEQGRLLETPRGRAAVVSDATFWPRQSEVYVEE</sequence>
<evidence type="ECO:0000256" key="1">
    <source>
        <dbReference type="SAM" id="MobiDB-lite"/>
    </source>
</evidence>
<feature type="region of interest" description="Disordered" evidence="1">
    <location>
        <begin position="1"/>
        <end position="36"/>
    </location>
</feature>
<proteinExistence type="predicted"/>
<feature type="compositionally biased region" description="Basic and acidic residues" evidence="1">
    <location>
        <begin position="1"/>
        <end position="26"/>
    </location>
</feature>
<dbReference type="Proteomes" id="UP000481861">
    <property type="component" value="Unassembled WGS sequence"/>
</dbReference>
<evidence type="ECO:0000313" key="2">
    <source>
        <dbReference type="EMBL" id="KAF2872561.1"/>
    </source>
</evidence>
<dbReference type="AlphaFoldDB" id="A0A7C8MB92"/>
<organism evidence="2 3">
    <name type="scientific">Massariosphaeria phaeospora</name>
    <dbReference type="NCBI Taxonomy" id="100035"/>
    <lineage>
        <taxon>Eukaryota</taxon>
        <taxon>Fungi</taxon>
        <taxon>Dikarya</taxon>
        <taxon>Ascomycota</taxon>
        <taxon>Pezizomycotina</taxon>
        <taxon>Dothideomycetes</taxon>
        <taxon>Pleosporomycetidae</taxon>
        <taxon>Pleosporales</taxon>
        <taxon>Pleosporales incertae sedis</taxon>
        <taxon>Massariosphaeria</taxon>
    </lineage>
</organism>
<feature type="region of interest" description="Disordered" evidence="1">
    <location>
        <begin position="92"/>
        <end position="155"/>
    </location>
</feature>